<evidence type="ECO:0000313" key="17">
    <source>
        <dbReference type="RefSeq" id="XP_055861995.1"/>
    </source>
</evidence>
<feature type="active site" description="Charge relay system; for autoendoproteolytic cleavage activity" evidence="13">
    <location>
        <position position="209"/>
    </location>
</feature>
<dbReference type="AlphaFoldDB" id="A0A9W2YGY5"/>
<evidence type="ECO:0000256" key="1">
    <source>
        <dbReference type="ARBA" id="ARBA00005189"/>
    </source>
</evidence>
<dbReference type="InterPro" id="IPR033177">
    <property type="entry name" value="PSD-B"/>
</dbReference>
<comment type="function">
    <text evidence="12">Catalyzes the formation of phosphatidylethanolamine (PtdEtn) from phosphatidylserine (PtdSer). Plays a central role in phospholipid metabolism and in the interorganelle trafficking of phosphatidylserine. May be involved in lipid droplet biogenesis at the endoplasmic reticulum membrane.</text>
</comment>
<keyword evidence="3 13" id="KW-0812">Transmembrane</keyword>
<evidence type="ECO:0000256" key="13">
    <source>
        <dbReference type="HAMAP-Rule" id="MF_03208"/>
    </source>
</evidence>
<gene>
    <name evidence="15 16 17" type="primary">LOC106050994</name>
</gene>
<evidence type="ECO:0000313" key="15">
    <source>
        <dbReference type="RefSeq" id="XP_055861993.1"/>
    </source>
</evidence>
<comment type="catalytic activity">
    <reaction evidence="13">
        <text>a 1,2-diacyl-sn-glycero-3-phospho-L-serine + H(+) = a 1,2-diacyl-sn-glycero-3-phosphoethanolamine + CO2</text>
        <dbReference type="Rhea" id="RHEA:20828"/>
        <dbReference type="ChEBI" id="CHEBI:15378"/>
        <dbReference type="ChEBI" id="CHEBI:16526"/>
        <dbReference type="ChEBI" id="CHEBI:57262"/>
        <dbReference type="ChEBI" id="CHEBI:64612"/>
        <dbReference type="EC" id="4.1.1.65"/>
    </reaction>
</comment>
<dbReference type="GO" id="GO:0016540">
    <property type="term" value="P:protein autoprocessing"/>
    <property type="evidence" value="ECO:0007669"/>
    <property type="project" value="UniProtKB-UniRule"/>
</dbReference>
<keyword evidence="7 13" id="KW-0472">Membrane</keyword>
<comment type="PTM">
    <text evidence="13">Is synthesized initially as an inactive proenzyme. Formation of the active enzyme involves a self-maturation process in which the active site pyruvoyl group is generated from an internal serine residue via an autocatalytic post-translational modification. Two non-identical subunits are generated from the proenzyme in this reaction, and the pyruvate is formed at the N-terminus of the alpha chain, which is derived from the carboxyl end of the proenzyme. The autoendoproteolytic cleavage occurs by a canonical serine protease mechanism, in which the side chain hydroxyl group of the serine supplies its oxygen atom to form the C-terminus of the beta chain, while the remainder of the serine residue undergoes an oxidative deamination to produce ammonia and the pyruvoyl prosthetic group on the alpha chain. During this reaction, the Ser that is part of the protease active site of the proenzyme becomes the pyruvoyl prosthetic group, which constitutes an essential element of the active site of the mature decarboxylase.</text>
</comment>
<dbReference type="RefSeq" id="XP_055861993.1">
    <property type="nucleotide sequence ID" value="XM_056006018.1"/>
</dbReference>
<keyword evidence="9 13" id="KW-0456">Lyase</keyword>
<evidence type="ECO:0000256" key="10">
    <source>
        <dbReference type="ARBA" id="ARBA00023264"/>
    </source>
</evidence>
<evidence type="ECO:0000256" key="9">
    <source>
        <dbReference type="ARBA" id="ARBA00023239"/>
    </source>
</evidence>
<feature type="chain" id="PRO_5044510717" description="Phosphatidylserine decarboxylase beta chain" evidence="13">
    <location>
        <begin position="1"/>
        <end position="393"/>
    </location>
</feature>
<keyword evidence="6 13" id="KW-0443">Lipid metabolism</keyword>
<comment type="subcellular location">
    <molecule>Phosphatidylserine decarboxylase beta chain</molecule>
    <subcellularLocation>
        <location evidence="13">Mitochondrion inner membrane</location>
        <topology evidence="13">Single-pass membrane protein</topology>
        <orientation evidence="13">Intermembrane side</orientation>
    </subcellularLocation>
</comment>
<evidence type="ECO:0000256" key="2">
    <source>
        <dbReference type="ARBA" id="ARBA00022516"/>
    </source>
</evidence>
<dbReference type="InterPro" id="IPR033661">
    <property type="entry name" value="PSD_type1_euk"/>
</dbReference>
<sequence length="426" mass="49035">MVTSTLTSYVYQDLELSNTMLVTILLAAVFLGGKQPTRQAMRRLLNPGDFWGKVWLYSPHRQVWSGMKRALPPVVSRKVRSGVRTASKMMLGRSALRKLALIKFLRYKHSQKHGHHATKGRHNRTINLYRRMPLKTLSRLWGKFNQMELPIFLRKPLLGLYIWMFGCNIEEAEIEDLKLYRNLGEFFRRQLKPHVRPIDNEHILTSPADGKILYYGEVKNGILEQVKGVTYSLRGFLGPQTWTASPQVQDVSHISDEDYQKVLSLKPGNELYHVIVYLAPGDYHRFHSPATWTIHHRRHFPGELLSVNPGVARWLQGLFNFNERAVYTGEWEHGFFSMAAVGATNVGSIKIYCDEELETNTRTKHPEYTYFDKRFTTPVEVEKGDMFGEFNLGSTMVLIFEAPSGFVFKVKEGDKIKYGRPLGTAP</sequence>
<comment type="cofactor">
    <cofactor evidence="13">
        <name>pyruvate</name>
        <dbReference type="ChEBI" id="CHEBI:15361"/>
    </cofactor>
    <text evidence="13">Binds 1 pyruvoyl group covalently per subunit.</text>
</comment>
<feature type="topological domain" description="Mitochondrial intermembrane" evidence="13">
    <location>
        <begin position="110"/>
        <end position="426"/>
    </location>
</feature>
<dbReference type="GeneID" id="106050994"/>
<evidence type="ECO:0000256" key="8">
    <source>
        <dbReference type="ARBA" id="ARBA00023209"/>
    </source>
</evidence>
<proteinExistence type="inferred from homology"/>
<dbReference type="OrthoDB" id="4330at2759"/>
<keyword evidence="8 13" id="KW-0594">Phospholipid biosynthesis</keyword>
<feature type="topological domain" description="Mitochondrial matrix" evidence="13">
    <location>
        <begin position="1"/>
        <end position="90"/>
    </location>
</feature>
<comment type="subcellular location">
    <molecule>Phosphatidylserine decarboxylase alpha chain</molecule>
    <subcellularLocation>
        <location evidence="13">Mitochondrion inner membrane</location>
        <topology evidence="13">Peripheral membrane protein</topology>
        <orientation evidence="13">Intermembrane side</orientation>
    </subcellularLocation>
    <text evidence="13">Anchored to the mitochondrial inner membrane through its interaction with the integral membrane beta chain.</text>
</comment>
<evidence type="ECO:0000256" key="12">
    <source>
        <dbReference type="ARBA" id="ARBA00045136"/>
    </source>
</evidence>
<evidence type="ECO:0000256" key="7">
    <source>
        <dbReference type="ARBA" id="ARBA00023136"/>
    </source>
</evidence>
<feature type="active site" description="Charge relay system; for autoendoproteolytic cleavage activity" evidence="13">
    <location>
        <position position="394"/>
    </location>
</feature>
<keyword evidence="4 13" id="KW-0210">Decarboxylase</keyword>
<dbReference type="EC" id="4.1.1.65" evidence="13"/>
<keyword evidence="2 13" id="KW-0444">Lipid biosynthesis</keyword>
<protein>
    <recommendedName>
        <fullName evidence="13">Phosphatidylserine decarboxylase proenzyme, mitochondrial</fullName>
        <ecNumber evidence="13">4.1.1.65</ecNumber>
    </recommendedName>
    <component>
        <recommendedName>
            <fullName evidence="13">Phosphatidylserine decarboxylase beta chain</fullName>
        </recommendedName>
    </component>
    <component>
        <recommendedName>
            <fullName evidence="13">Phosphatidylserine decarboxylase alpha chain</fullName>
        </recommendedName>
    </component>
</protein>
<comment type="pathway">
    <text evidence="1">Lipid metabolism.</text>
</comment>
<feature type="site" description="Cleavage (non-hydrolytic); by autocatalysis" evidence="13">
    <location>
        <begin position="393"/>
        <end position="394"/>
    </location>
</feature>
<evidence type="ECO:0000313" key="14">
    <source>
        <dbReference type="Proteomes" id="UP001165740"/>
    </source>
</evidence>
<keyword evidence="10 13" id="KW-1208">Phospholipid metabolism</keyword>
<dbReference type="GO" id="GO:0006646">
    <property type="term" value="P:phosphatidylethanolamine biosynthetic process"/>
    <property type="evidence" value="ECO:0007669"/>
    <property type="project" value="UniProtKB-UniRule"/>
</dbReference>
<evidence type="ECO:0000256" key="4">
    <source>
        <dbReference type="ARBA" id="ARBA00022793"/>
    </source>
</evidence>
<comment type="pathway">
    <text evidence="13">Phospholipid metabolism; phosphatidylethanolamine biosynthesis; phosphatidylethanolamine from CDP-diacylglycerol: step 2/2.</text>
</comment>
<dbReference type="PANTHER" id="PTHR10067">
    <property type="entry name" value="PHOSPHATIDYLSERINE DECARBOXYLASE"/>
    <property type="match status" value="1"/>
</dbReference>
<dbReference type="Pfam" id="PF02666">
    <property type="entry name" value="PS_Dcarbxylase"/>
    <property type="match status" value="1"/>
</dbReference>
<keyword evidence="13" id="KW-0999">Mitochondrion inner membrane</keyword>
<evidence type="ECO:0000256" key="3">
    <source>
        <dbReference type="ARBA" id="ARBA00022692"/>
    </source>
</evidence>
<dbReference type="PANTHER" id="PTHR10067:SF6">
    <property type="entry name" value="PHOSPHATIDYLSERINE DECARBOXYLASE PROENZYME, MITOCHONDRIAL"/>
    <property type="match status" value="1"/>
</dbReference>
<dbReference type="GO" id="GO:0005743">
    <property type="term" value="C:mitochondrial inner membrane"/>
    <property type="evidence" value="ECO:0007669"/>
    <property type="project" value="UniProtKB-SubCell"/>
</dbReference>
<dbReference type="HAMAP" id="MF_03208">
    <property type="entry name" value="PS_decarb_PSD_B_type1_euk"/>
    <property type="match status" value="1"/>
</dbReference>
<keyword evidence="14" id="KW-1185">Reference proteome</keyword>
<comment type="similarity">
    <text evidence="13">Belongs to the phosphatidylserine decarboxylase family. PSD-B subfamily. Eukaryotic type I sub-subfamily.</text>
</comment>
<reference evidence="15 16" key="1">
    <citation type="submission" date="2025-04" db="UniProtKB">
        <authorList>
            <consortium name="RefSeq"/>
        </authorList>
    </citation>
    <scope>IDENTIFICATION</scope>
</reference>
<feature type="active site" description="Charge relay system; for autoendoproteolytic cleavage activity" evidence="13">
    <location>
        <position position="287"/>
    </location>
</feature>
<comment type="subunit">
    <text evidence="13">Heterodimer of a large membrane-associated beta subunit and a small pyruvoyl-containing alpha subunit.</text>
</comment>
<feature type="chain" id="PRO_5044510718" description="Phosphatidylserine decarboxylase alpha chain" evidence="13">
    <location>
        <begin position="394"/>
        <end position="426"/>
    </location>
</feature>
<evidence type="ECO:0000313" key="16">
    <source>
        <dbReference type="RefSeq" id="XP_055861994.1"/>
    </source>
</evidence>
<keyword evidence="5 13" id="KW-1133">Transmembrane helix</keyword>
<dbReference type="GO" id="GO:0004609">
    <property type="term" value="F:phosphatidylserine decarboxylase activity"/>
    <property type="evidence" value="ECO:0007669"/>
    <property type="project" value="UniProtKB-UniRule"/>
</dbReference>
<keyword evidence="13" id="KW-0496">Mitochondrion</keyword>
<keyword evidence="13" id="KW-0865">Zymogen</keyword>
<feature type="active site" description="Schiff-base intermediate with substrate; via pyruvic acid; for decarboxylase activity" evidence="13">
    <location>
        <position position="394"/>
    </location>
</feature>
<name>A0A9W2YGY5_BIOGL</name>
<dbReference type="RefSeq" id="XP_055861994.1">
    <property type="nucleotide sequence ID" value="XM_056006019.1"/>
</dbReference>
<dbReference type="Proteomes" id="UP001165740">
    <property type="component" value="Chromosome 12"/>
</dbReference>
<dbReference type="RefSeq" id="XP_055861995.1">
    <property type="nucleotide sequence ID" value="XM_056006020.1"/>
</dbReference>
<keyword evidence="11 13" id="KW-0670">Pyruvate</keyword>
<dbReference type="NCBIfam" id="TIGR00163">
    <property type="entry name" value="PS_decarb"/>
    <property type="match status" value="1"/>
</dbReference>
<organism evidence="14 16">
    <name type="scientific">Biomphalaria glabrata</name>
    <name type="common">Bloodfluke planorb</name>
    <name type="synonym">Freshwater snail</name>
    <dbReference type="NCBI Taxonomy" id="6526"/>
    <lineage>
        <taxon>Eukaryota</taxon>
        <taxon>Metazoa</taxon>
        <taxon>Spiralia</taxon>
        <taxon>Lophotrochozoa</taxon>
        <taxon>Mollusca</taxon>
        <taxon>Gastropoda</taxon>
        <taxon>Heterobranchia</taxon>
        <taxon>Euthyneura</taxon>
        <taxon>Panpulmonata</taxon>
        <taxon>Hygrophila</taxon>
        <taxon>Lymnaeoidea</taxon>
        <taxon>Planorbidae</taxon>
        <taxon>Biomphalaria</taxon>
    </lineage>
</organism>
<feature type="modified residue" description="Pyruvic acid (Ser); by autocatalysis" evidence="13">
    <location>
        <position position="394"/>
    </location>
</feature>
<evidence type="ECO:0000256" key="6">
    <source>
        <dbReference type="ARBA" id="ARBA00023098"/>
    </source>
</evidence>
<dbReference type="InterPro" id="IPR003817">
    <property type="entry name" value="PS_Dcarbxylase"/>
</dbReference>
<evidence type="ECO:0000256" key="5">
    <source>
        <dbReference type="ARBA" id="ARBA00022989"/>
    </source>
</evidence>
<accession>A0A9W2YGY5</accession>
<evidence type="ECO:0000256" key="11">
    <source>
        <dbReference type="ARBA" id="ARBA00023317"/>
    </source>
</evidence>